<feature type="region of interest" description="Disordered" evidence="8">
    <location>
        <begin position="13"/>
        <end position="43"/>
    </location>
</feature>
<protein>
    <recommendedName>
        <fullName evidence="12">Peptide transporter ptr2</fullName>
    </recommendedName>
</protein>
<dbReference type="InterPro" id="IPR000109">
    <property type="entry name" value="POT_fam"/>
</dbReference>
<feature type="transmembrane region" description="Helical" evidence="9">
    <location>
        <begin position="527"/>
        <end position="546"/>
    </location>
</feature>
<dbReference type="GeneID" id="39585820"/>
<keyword evidence="11" id="KW-1185">Reference proteome</keyword>
<dbReference type="GO" id="GO:0071916">
    <property type="term" value="F:dipeptide transmembrane transporter activity"/>
    <property type="evidence" value="ECO:0007669"/>
    <property type="project" value="UniProtKB-ARBA"/>
</dbReference>
<evidence type="ECO:0000256" key="4">
    <source>
        <dbReference type="ARBA" id="ARBA00022692"/>
    </source>
</evidence>
<keyword evidence="4 7" id="KW-0812">Transmembrane</keyword>
<keyword evidence="6 9" id="KW-0472">Membrane</keyword>
<feature type="transmembrane region" description="Helical" evidence="9">
    <location>
        <begin position="182"/>
        <end position="204"/>
    </location>
</feature>
<feature type="transmembrane region" description="Helical" evidence="9">
    <location>
        <begin position="395"/>
        <end position="412"/>
    </location>
</feature>
<feature type="transmembrane region" description="Helical" evidence="9">
    <location>
        <begin position="268"/>
        <end position="290"/>
    </location>
</feature>
<dbReference type="Pfam" id="PF00854">
    <property type="entry name" value="PTR2"/>
    <property type="match status" value="1"/>
</dbReference>
<comment type="caution">
    <text evidence="10">The sequence shown here is derived from an EMBL/GenBank/DDBJ whole genome shotgun (WGS) entry which is preliminary data.</text>
</comment>
<sequence>MAGLDHGNAMPAAIALAAQDEERASRNPSRAASLHASKDEKNVNAQYSVGPAAAIEYGHLPGEPLVYDDPHEGDEFPTEEERHTLPRQPDRLPWAAYLIAYVELAERFSYYGCTVVFTNFIQRPLPPGSRTGAGGADGQSGALGMGQRASTGITTFNSFWVYVTPLFGAYIADKYWGRYKTICVSVAIALVGHVLLVISAIPGVIDHSQGGIACFIIAIIVMGCGTGGFKSNISPLVAEQYRKTKLFIRTDKNGNRQIIDPVLTASRIYMYFYLFINIGALVGQIGMVYAEKYVGFWLAFLLPTIFFCTAPIVLFLGYRMYYKTPPQGSVLSGAMHVFMYAAKGKWTLNPFKLARNFGAKEFFDTAKPSHVLATTGSTPKWMTFDDRWVDEVRRGFKACNVFLWFPIYWLTYNQINNNLTSQAATMDTHGLPNDVLSNLDPFALIILIPICDMFVYPFLRKMGINFTPIKKITFGFFFGSAAMVWAAVVQHYIYKTNPCGYEASTCEDADGNVLTSNLNVWIQSGSYVLIAISEILASITGLEYAFTKAPKNMRSLVMAMFLFMSAISSALGEAFVSLSNDPLLVWNYGAMAVLAFFAAIGFWFSYRHLDAEEDDLNQLETGDLHADEHQGQFTEKQAHALDQSTSRQEEQHVAQL</sequence>
<feature type="transmembrane region" description="Helical" evidence="9">
    <location>
        <begin position="210"/>
        <end position="229"/>
    </location>
</feature>
<dbReference type="OrthoDB" id="8904098at2759"/>
<evidence type="ECO:0000256" key="7">
    <source>
        <dbReference type="RuleBase" id="RU003755"/>
    </source>
</evidence>
<dbReference type="GO" id="GO:0005886">
    <property type="term" value="C:plasma membrane"/>
    <property type="evidence" value="ECO:0007669"/>
    <property type="project" value="UniProtKB-ARBA"/>
</dbReference>
<comment type="similarity">
    <text evidence="2 7">Belongs to the major facilitator superfamily. Proton-dependent oligopeptide transporter (POT/PTR) (TC 2.A.17) family.</text>
</comment>
<dbReference type="InterPro" id="IPR018456">
    <property type="entry name" value="PTR2_symporter_CS"/>
</dbReference>
<evidence type="ECO:0008006" key="12">
    <source>
        <dbReference type="Google" id="ProtNLM"/>
    </source>
</evidence>
<evidence type="ECO:0000256" key="1">
    <source>
        <dbReference type="ARBA" id="ARBA00004141"/>
    </source>
</evidence>
<feature type="transmembrane region" description="Helical" evidence="9">
    <location>
        <begin position="584"/>
        <end position="604"/>
    </location>
</feature>
<evidence type="ECO:0000256" key="8">
    <source>
        <dbReference type="SAM" id="MobiDB-lite"/>
    </source>
</evidence>
<dbReference type="PANTHER" id="PTHR11654">
    <property type="entry name" value="OLIGOPEPTIDE TRANSPORTER-RELATED"/>
    <property type="match status" value="1"/>
</dbReference>
<dbReference type="FunFam" id="1.20.1250.20:FF:000085">
    <property type="entry name" value="MFS peptide transporter Ptr2"/>
    <property type="match status" value="1"/>
</dbReference>
<evidence type="ECO:0000256" key="3">
    <source>
        <dbReference type="ARBA" id="ARBA00022448"/>
    </source>
</evidence>
<dbReference type="PROSITE" id="PS01022">
    <property type="entry name" value="PTR2_1"/>
    <property type="match status" value="1"/>
</dbReference>
<gene>
    <name evidence="10" type="ORF">EHS24_001277</name>
</gene>
<comment type="subcellular location">
    <subcellularLocation>
        <location evidence="1 7">Membrane</location>
        <topology evidence="1 7">Multi-pass membrane protein</topology>
    </subcellularLocation>
</comment>
<evidence type="ECO:0000313" key="10">
    <source>
        <dbReference type="EMBL" id="RSH79238.1"/>
    </source>
</evidence>
<organism evidence="10 11">
    <name type="scientific">Apiotrichum porosum</name>
    <dbReference type="NCBI Taxonomy" id="105984"/>
    <lineage>
        <taxon>Eukaryota</taxon>
        <taxon>Fungi</taxon>
        <taxon>Dikarya</taxon>
        <taxon>Basidiomycota</taxon>
        <taxon>Agaricomycotina</taxon>
        <taxon>Tremellomycetes</taxon>
        <taxon>Trichosporonales</taxon>
        <taxon>Trichosporonaceae</taxon>
        <taxon>Apiotrichum</taxon>
    </lineage>
</organism>
<evidence type="ECO:0000256" key="2">
    <source>
        <dbReference type="ARBA" id="ARBA00005982"/>
    </source>
</evidence>
<evidence type="ECO:0000256" key="9">
    <source>
        <dbReference type="SAM" id="Phobius"/>
    </source>
</evidence>
<evidence type="ECO:0000256" key="6">
    <source>
        <dbReference type="ARBA" id="ARBA00023136"/>
    </source>
</evidence>
<feature type="transmembrane region" description="Helical" evidence="9">
    <location>
        <begin position="296"/>
        <end position="318"/>
    </location>
</feature>
<keyword evidence="5 9" id="KW-1133">Transmembrane helix</keyword>
<dbReference type="SUPFAM" id="SSF103473">
    <property type="entry name" value="MFS general substrate transporter"/>
    <property type="match status" value="1"/>
</dbReference>
<dbReference type="Proteomes" id="UP000279236">
    <property type="component" value="Unassembled WGS sequence"/>
</dbReference>
<dbReference type="RefSeq" id="XP_028474385.1">
    <property type="nucleotide sequence ID" value="XM_028617078.1"/>
</dbReference>
<keyword evidence="3 7" id="KW-0813">Transport</keyword>
<dbReference type="PROSITE" id="PS01023">
    <property type="entry name" value="PTR2_2"/>
    <property type="match status" value="1"/>
</dbReference>
<dbReference type="AlphaFoldDB" id="A0A427XK83"/>
<feature type="transmembrane region" description="Helical" evidence="9">
    <location>
        <begin position="471"/>
        <end position="493"/>
    </location>
</feature>
<evidence type="ECO:0000256" key="5">
    <source>
        <dbReference type="ARBA" id="ARBA00022989"/>
    </source>
</evidence>
<accession>A0A427XK83</accession>
<evidence type="ECO:0000313" key="11">
    <source>
        <dbReference type="Proteomes" id="UP000279236"/>
    </source>
</evidence>
<reference evidence="10 11" key="1">
    <citation type="submission" date="2018-11" db="EMBL/GenBank/DDBJ databases">
        <title>Genome sequence of Apiotrichum porosum DSM 27194.</title>
        <authorList>
            <person name="Aliyu H."/>
            <person name="Gorte O."/>
            <person name="Ochsenreither K."/>
        </authorList>
    </citation>
    <scope>NUCLEOTIDE SEQUENCE [LARGE SCALE GENOMIC DNA]</scope>
    <source>
        <strain evidence="10 11">DSM 27194</strain>
    </source>
</reference>
<dbReference type="Gene3D" id="1.20.1250.20">
    <property type="entry name" value="MFS general substrate transporter like domains"/>
    <property type="match status" value="1"/>
</dbReference>
<dbReference type="InterPro" id="IPR036259">
    <property type="entry name" value="MFS_trans_sf"/>
</dbReference>
<name>A0A427XK83_9TREE</name>
<proteinExistence type="inferred from homology"/>
<feature type="transmembrane region" description="Helical" evidence="9">
    <location>
        <begin position="558"/>
        <end position="578"/>
    </location>
</feature>
<dbReference type="EMBL" id="RSCE01000010">
    <property type="protein sequence ID" value="RSH79238.1"/>
    <property type="molecule type" value="Genomic_DNA"/>
</dbReference>
<feature type="transmembrane region" description="Helical" evidence="9">
    <location>
        <begin position="441"/>
        <end position="459"/>
    </location>
</feature>